<dbReference type="Pfam" id="PF13091">
    <property type="entry name" value="PLDc_2"/>
    <property type="match status" value="1"/>
</dbReference>
<reference evidence="4" key="1">
    <citation type="submission" date="2021-02" db="EMBL/GenBank/DDBJ databases">
        <title>Metagenome analyses of Stigonema ocellatum DSM 106950, Chlorogloea purpurea SAG 13.99 and Gomphosphaeria aponina DSM 107014.</title>
        <authorList>
            <person name="Marter P."/>
            <person name="Huang S."/>
        </authorList>
    </citation>
    <scope>NUCLEOTIDE SEQUENCE</scope>
    <source>
        <strain evidence="4">JP213</strain>
    </source>
</reference>
<evidence type="ECO:0000313" key="5">
    <source>
        <dbReference type="Proteomes" id="UP000767446"/>
    </source>
</evidence>
<dbReference type="GO" id="GO:0004386">
    <property type="term" value="F:helicase activity"/>
    <property type="evidence" value="ECO:0007669"/>
    <property type="project" value="UniProtKB-KW"/>
</dbReference>
<feature type="domain" description="Helicase ATP-binding" evidence="2">
    <location>
        <begin position="267"/>
        <end position="404"/>
    </location>
</feature>
<dbReference type="PROSITE" id="PS51194">
    <property type="entry name" value="HELICASE_CTER"/>
    <property type="match status" value="1"/>
</dbReference>
<dbReference type="Gene3D" id="3.30.870.10">
    <property type="entry name" value="Endonuclease Chain A"/>
    <property type="match status" value="1"/>
</dbReference>
<dbReference type="InterPro" id="IPR049730">
    <property type="entry name" value="SNF2/RAD54-like_C"/>
</dbReference>
<evidence type="ECO:0000313" key="4">
    <source>
        <dbReference type="EMBL" id="MBR8828239.1"/>
    </source>
</evidence>
<feature type="domain" description="Helicase C-terminal" evidence="3">
    <location>
        <begin position="701"/>
        <end position="865"/>
    </location>
</feature>
<dbReference type="EMBL" id="JADQBC010000061">
    <property type="protein sequence ID" value="MBR8828239.1"/>
    <property type="molecule type" value="Genomic_DNA"/>
</dbReference>
<evidence type="ECO:0000256" key="1">
    <source>
        <dbReference type="ARBA" id="ARBA00022801"/>
    </source>
</evidence>
<dbReference type="SUPFAM" id="SSF52540">
    <property type="entry name" value="P-loop containing nucleoside triphosphate hydrolases"/>
    <property type="match status" value="2"/>
</dbReference>
<dbReference type="CDD" id="cd18793">
    <property type="entry name" value="SF2_C_SNF"/>
    <property type="match status" value="1"/>
</dbReference>
<proteinExistence type="predicted"/>
<keyword evidence="4" id="KW-0547">Nucleotide-binding</keyword>
<dbReference type="InterPro" id="IPR001650">
    <property type="entry name" value="Helicase_C-like"/>
</dbReference>
<dbReference type="Gene3D" id="3.40.50.10810">
    <property type="entry name" value="Tandem AAA-ATPase domain"/>
    <property type="match status" value="2"/>
</dbReference>
<keyword evidence="4" id="KW-0067">ATP-binding</keyword>
<accession>A0A941JMI3</accession>
<sequence length="1110" mass="126930">MPRIFDNIEQPLLPILQQTLQTAKNADFCVGYFNLRGWQKIDNNLEHFLGGKGACCRLLLGMQKLPETDLHRSLSLRNNHDRLDNRTVIRFKKQATQAFCDQLIWGAPTNEDEAALLRLRQQIKAQKVVVKLFLKHQLHAKLYLVHRHDINNPTIGFLGSSNLTLSGLQNQGELNVDILDHDACEKLQKWFDDRWDDRWCVDISQEIVKVLDESWAREELIPPYYIYLKIAYHLSSEARAGLSEYEIPRSFSGQLFEFQTAAVKIAARHLNKRGGVLIGDVVGLGKTRIAATLAKILEEDFFLETLIICPKNLVKMWEDYVYKYQLHAKVLSMGKVQTQLPNARRYRVVIIDESHNLRNRQGKRYRAIQEYIALNESRCILLTATPYNKTYLDLSNQLRLFIPEDQDLGSRPEKLLEELGGEIEFMRKHQAPVRSLAAFEGSEHPDDWRELMRLYLVRRTRSFIQNNYAKTDESGRRYLEFPDGTKSYFPIRQPQTLTFDPTKNNDPYGVLYSEAVVNILSSLNLPRYGLGNYAVSESKSMNPTELIQIKDLSRAGKRLMGFCRTNLFKRLESSGVAFFLSLQRHILRNFVFLHAIAHQLPLPIGTQDAAWLTEGDRDSISADWEEDESETDTFTLQTAADYQSVAVKIYEKYATRYKNLFKWISPSLFKPSLKKHLQQDCNTIIKLLKDCGNSEVNNDQKLEVLINLLSQTHPQEKVLIFTQFADTVHYLTKEIHKRGIEGVAGVTGNSKDPANAAWRFSPESNEKTELRENQLRILIGTDVLSEGLNLQDCAIIVNYDLPWAIIRLIQRAGRIDRIGQTAAKILCYSFLPVAGVEKIIKLRSRLRQRLKENAEVVGTDEAFFEDDINEQIMLDLYHEKSGIFDGEDDTEVDLTSEAYQIWKNATDADPSLKKAIENLANVVYSTRDHQPTPSHPEGVLLYLKTPEGNDSLAWIDQTGKSVTQSQLAILRAAACHPDTPPIPRNPKHHDLVKQGTEVIAQDEKNTGGQLGRLSGARFRTYERLKRYSAENAGTLFVTENLKKAINQLYQYPLRQSAIDSLNRVLKSGGSDQQLAELIVTLYLDDRLCIIHEEAMTQEPQIICSLGLFRP</sequence>
<evidence type="ECO:0000259" key="2">
    <source>
        <dbReference type="PROSITE" id="PS51192"/>
    </source>
</evidence>
<dbReference type="InterPro" id="IPR038718">
    <property type="entry name" value="SNF2-like_sf"/>
</dbReference>
<keyword evidence="1" id="KW-0378">Hydrolase</keyword>
<dbReference type="CDD" id="cd09178">
    <property type="entry name" value="PLDc_N_Snf2_like"/>
    <property type="match status" value="1"/>
</dbReference>
<dbReference type="Proteomes" id="UP000767446">
    <property type="component" value="Unassembled WGS sequence"/>
</dbReference>
<dbReference type="Gene3D" id="3.40.50.300">
    <property type="entry name" value="P-loop containing nucleotide triphosphate hydrolases"/>
    <property type="match status" value="1"/>
</dbReference>
<dbReference type="InterPro" id="IPR027417">
    <property type="entry name" value="P-loop_NTPase"/>
</dbReference>
<organism evidence="4 5">
    <name type="scientific">Gomphosphaeria aponina SAG 52.96 = DSM 107014</name>
    <dbReference type="NCBI Taxonomy" id="1521640"/>
    <lineage>
        <taxon>Bacteria</taxon>
        <taxon>Bacillati</taxon>
        <taxon>Cyanobacteriota</taxon>
        <taxon>Cyanophyceae</taxon>
        <taxon>Oscillatoriophycideae</taxon>
        <taxon>Chroococcales</taxon>
        <taxon>Gomphosphaeriaceae</taxon>
        <taxon>Gomphosphaeria</taxon>
    </lineage>
</organism>
<protein>
    <submittedName>
        <fullName evidence="4">DEAD/DEAH box helicase family protein</fullName>
    </submittedName>
</protein>
<dbReference type="PANTHER" id="PTHR45766:SF6">
    <property type="entry name" value="SWI_SNF-RELATED MATRIX-ASSOCIATED ACTIN-DEPENDENT REGULATOR OF CHROMATIN SUBFAMILY A-LIKE PROTEIN 1"/>
    <property type="match status" value="1"/>
</dbReference>
<comment type="caution">
    <text evidence="4">The sequence shown here is derived from an EMBL/GenBank/DDBJ whole genome shotgun (WGS) entry which is preliminary data.</text>
</comment>
<dbReference type="SMART" id="SM00490">
    <property type="entry name" value="HELICc"/>
    <property type="match status" value="1"/>
</dbReference>
<dbReference type="AlphaFoldDB" id="A0A941JMI3"/>
<dbReference type="SMART" id="SM00487">
    <property type="entry name" value="DEXDc"/>
    <property type="match status" value="1"/>
</dbReference>
<name>A0A941JMI3_9CHRO</name>
<dbReference type="PROSITE" id="PS51192">
    <property type="entry name" value="HELICASE_ATP_BIND_1"/>
    <property type="match status" value="1"/>
</dbReference>
<keyword evidence="4" id="KW-0347">Helicase</keyword>
<dbReference type="InterPro" id="IPR025202">
    <property type="entry name" value="PLD-like_dom"/>
</dbReference>
<dbReference type="PANTHER" id="PTHR45766">
    <property type="entry name" value="DNA ANNEALING HELICASE AND ENDONUCLEASE ZRANB3 FAMILY MEMBER"/>
    <property type="match status" value="1"/>
</dbReference>
<evidence type="ECO:0000259" key="3">
    <source>
        <dbReference type="PROSITE" id="PS51194"/>
    </source>
</evidence>
<gene>
    <name evidence="4" type="ORF">DSM107014_10145</name>
</gene>
<dbReference type="InterPro" id="IPR014001">
    <property type="entry name" value="Helicase_ATP-bd"/>
</dbReference>
<dbReference type="GO" id="GO:0016787">
    <property type="term" value="F:hydrolase activity"/>
    <property type="evidence" value="ECO:0007669"/>
    <property type="project" value="UniProtKB-KW"/>
</dbReference>
<dbReference type="SUPFAM" id="SSF56024">
    <property type="entry name" value="Phospholipase D/nuclease"/>
    <property type="match status" value="1"/>
</dbReference>
<dbReference type="Pfam" id="PF00271">
    <property type="entry name" value="Helicase_C"/>
    <property type="match status" value="1"/>
</dbReference>